<organism evidence="2 3">
    <name type="scientific">Colocasia esculenta</name>
    <name type="common">Wild taro</name>
    <name type="synonym">Arum esculentum</name>
    <dbReference type="NCBI Taxonomy" id="4460"/>
    <lineage>
        <taxon>Eukaryota</taxon>
        <taxon>Viridiplantae</taxon>
        <taxon>Streptophyta</taxon>
        <taxon>Embryophyta</taxon>
        <taxon>Tracheophyta</taxon>
        <taxon>Spermatophyta</taxon>
        <taxon>Magnoliopsida</taxon>
        <taxon>Liliopsida</taxon>
        <taxon>Araceae</taxon>
        <taxon>Aroideae</taxon>
        <taxon>Colocasieae</taxon>
        <taxon>Colocasia</taxon>
    </lineage>
</organism>
<name>A0A843XNB1_COLES</name>
<evidence type="ECO:0000256" key="1">
    <source>
        <dbReference type="SAM" id="MobiDB-lite"/>
    </source>
</evidence>
<dbReference type="Proteomes" id="UP000652761">
    <property type="component" value="Unassembled WGS sequence"/>
</dbReference>
<dbReference type="AlphaFoldDB" id="A0A843XNB1"/>
<comment type="caution">
    <text evidence="2">The sequence shown here is derived from an EMBL/GenBank/DDBJ whole genome shotgun (WGS) entry which is preliminary data.</text>
</comment>
<dbReference type="EMBL" id="NMUH01010047">
    <property type="protein sequence ID" value="MQM20663.1"/>
    <property type="molecule type" value="Genomic_DNA"/>
</dbReference>
<proteinExistence type="predicted"/>
<gene>
    <name evidence="2" type="ORF">Taro_053688</name>
</gene>
<evidence type="ECO:0000313" key="3">
    <source>
        <dbReference type="Proteomes" id="UP000652761"/>
    </source>
</evidence>
<feature type="region of interest" description="Disordered" evidence="1">
    <location>
        <begin position="112"/>
        <end position="143"/>
    </location>
</feature>
<reference evidence="2" key="1">
    <citation type="submission" date="2017-07" db="EMBL/GenBank/DDBJ databases">
        <title>Taro Niue Genome Assembly and Annotation.</title>
        <authorList>
            <person name="Atibalentja N."/>
            <person name="Keating K."/>
            <person name="Fields C.J."/>
        </authorList>
    </citation>
    <scope>NUCLEOTIDE SEQUENCE</scope>
    <source>
        <strain evidence="2">Niue_2</strain>
        <tissue evidence="2">Leaf</tissue>
    </source>
</reference>
<feature type="compositionally biased region" description="Low complexity" evidence="1">
    <location>
        <begin position="115"/>
        <end position="139"/>
    </location>
</feature>
<protein>
    <submittedName>
        <fullName evidence="2">Uncharacterized protein</fullName>
    </submittedName>
</protein>
<sequence length="274" mass="29110">MLITMIPYSRDKKAEFMFSFGDEGSYTHNYRHIERGNQTESAAGYTSLFPASVRCSSTGVVFLLTRGMASASETPGKLPSCAAIPGPPPQADVRGSLQVPGLRVGKGGLQGVGVGNPSSPTAPAAPFRPASRAGGRRPTLPAAGGLALQRGGILCRRQVTRTPPDDTAGVVYGWRGSGLSSACRESLAAAVWLGICPAEEEIKIIIIKIQRRRPCPCRTAPPPFSHCDGGAPLPPAFRVPLIGVVCGFGFNHARMYRVFPFRCKPKTSNLQESF</sequence>
<keyword evidence="3" id="KW-1185">Reference proteome</keyword>
<evidence type="ECO:0000313" key="2">
    <source>
        <dbReference type="EMBL" id="MQM20663.1"/>
    </source>
</evidence>
<accession>A0A843XNB1</accession>